<dbReference type="Pfam" id="PF22600">
    <property type="entry name" value="MTPAP-like_central"/>
    <property type="match status" value="1"/>
</dbReference>
<dbReference type="GO" id="GO:0031123">
    <property type="term" value="P:RNA 3'-end processing"/>
    <property type="evidence" value="ECO:0007669"/>
    <property type="project" value="TreeGrafter"/>
</dbReference>
<reference evidence="10" key="1">
    <citation type="submission" date="2020-12" db="EMBL/GenBank/DDBJ databases">
        <title>Metabolic potential, ecology and presence of endohyphal bacteria is reflected in genomic diversity of Mucoromycotina.</title>
        <authorList>
            <person name="Muszewska A."/>
            <person name="Okrasinska A."/>
            <person name="Steczkiewicz K."/>
            <person name="Drgas O."/>
            <person name="Orlowska M."/>
            <person name="Perlinska-Lenart U."/>
            <person name="Aleksandrzak-Piekarczyk T."/>
            <person name="Szatraj K."/>
            <person name="Zielenkiewicz U."/>
            <person name="Pilsyk S."/>
            <person name="Malc E."/>
            <person name="Mieczkowski P."/>
            <person name="Kruszewska J.S."/>
            <person name="Biernat P."/>
            <person name="Pawlowska J."/>
        </authorList>
    </citation>
    <scope>NUCLEOTIDE SEQUENCE</scope>
    <source>
        <strain evidence="10">WA0000017839</strain>
    </source>
</reference>
<dbReference type="Proteomes" id="UP000603453">
    <property type="component" value="Unassembled WGS sequence"/>
</dbReference>
<evidence type="ECO:0000313" key="10">
    <source>
        <dbReference type="EMBL" id="KAG2194562.1"/>
    </source>
</evidence>
<dbReference type="InterPro" id="IPR043519">
    <property type="entry name" value="NT_sf"/>
</dbReference>
<dbReference type="Gene3D" id="3.30.460.10">
    <property type="entry name" value="Beta Polymerase, domain 2"/>
    <property type="match status" value="1"/>
</dbReference>
<evidence type="ECO:0000256" key="6">
    <source>
        <dbReference type="ARBA" id="ARBA00022842"/>
    </source>
</evidence>
<dbReference type="GO" id="GO:1990817">
    <property type="term" value="F:poly(A) RNA polymerase activity"/>
    <property type="evidence" value="ECO:0007669"/>
    <property type="project" value="UniProtKB-EC"/>
</dbReference>
<dbReference type="EC" id="2.7.7.19" evidence="3"/>
<dbReference type="InterPro" id="IPR002058">
    <property type="entry name" value="PAP_assoc"/>
</dbReference>
<evidence type="ECO:0000313" key="11">
    <source>
        <dbReference type="Proteomes" id="UP000603453"/>
    </source>
</evidence>
<dbReference type="Gene3D" id="1.10.1410.10">
    <property type="match status" value="1"/>
</dbReference>
<dbReference type="GO" id="GO:0046872">
    <property type="term" value="F:metal ion binding"/>
    <property type="evidence" value="ECO:0007669"/>
    <property type="project" value="UniProtKB-KW"/>
</dbReference>
<evidence type="ECO:0000256" key="7">
    <source>
        <dbReference type="SAM" id="MobiDB-lite"/>
    </source>
</evidence>
<keyword evidence="4" id="KW-0808">Transferase</keyword>
<feature type="domain" description="PAP-associated" evidence="8">
    <location>
        <begin position="358"/>
        <end position="414"/>
    </location>
</feature>
<evidence type="ECO:0000259" key="8">
    <source>
        <dbReference type="Pfam" id="PF03828"/>
    </source>
</evidence>
<comment type="caution">
    <text evidence="10">The sequence shown here is derived from an EMBL/GenBank/DDBJ whole genome shotgun (WGS) entry which is preliminary data.</text>
</comment>
<comment type="cofactor">
    <cofactor evidence="1">
        <name>Mn(2+)</name>
        <dbReference type="ChEBI" id="CHEBI:29035"/>
    </cofactor>
</comment>
<organism evidence="10 11">
    <name type="scientific">Mucor saturninus</name>
    <dbReference type="NCBI Taxonomy" id="64648"/>
    <lineage>
        <taxon>Eukaryota</taxon>
        <taxon>Fungi</taxon>
        <taxon>Fungi incertae sedis</taxon>
        <taxon>Mucoromycota</taxon>
        <taxon>Mucoromycotina</taxon>
        <taxon>Mucoromycetes</taxon>
        <taxon>Mucorales</taxon>
        <taxon>Mucorineae</taxon>
        <taxon>Mucoraceae</taxon>
        <taxon>Mucor</taxon>
    </lineage>
</organism>
<dbReference type="InterPro" id="IPR054708">
    <property type="entry name" value="MTPAP-like_central"/>
</dbReference>
<dbReference type="Pfam" id="PF03828">
    <property type="entry name" value="PAP_assoc"/>
    <property type="match status" value="1"/>
</dbReference>
<dbReference type="GO" id="GO:0031499">
    <property type="term" value="C:TRAMP complex"/>
    <property type="evidence" value="ECO:0007669"/>
    <property type="project" value="TreeGrafter"/>
</dbReference>
<dbReference type="PANTHER" id="PTHR23092:SF15">
    <property type="entry name" value="INACTIVE NON-CANONICAL POLY(A) RNA POLYMERASE PROTEIN TRF4-2-RELATED"/>
    <property type="match status" value="1"/>
</dbReference>
<feature type="domain" description="Poly(A) RNA polymerase mitochondrial-like central palm" evidence="9">
    <location>
        <begin position="174"/>
        <end position="298"/>
    </location>
</feature>
<gene>
    <name evidence="10" type="ORF">INT47_006521</name>
</gene>
<keyword evidence="6" id="KW-0460">Magnesium</keyword>
<dbReference type="GO" id="GO:0005730">
    <property type="term" value="C:nucleolus"/>
    <property type="evidence" value="ECO:0007669"/>
    <property type="project" value="TreeGrafter"/>
</dbReference>
<name>A0A8H7QLN7_9FUNG</name>
<dbReference type="PANTHER" id="PTHR23092">
    <property type="entry name" value="POLY(A) RNA POLYMERASE"/>
    <property type="match status" value="1"/>
</dbReference>
<evidence type="ECO:0000256" key="1">
    <source>
        <dbReference type="ARBA" id="ARBA00001936"/>
    </source>
</evidence>
<dbReference type="EMBL" id="JAEPRD010000192">
    <property type="protein sequence ID" value="KAG2194562.1"/>
    <property type="molecule type" value="Genomic_DNA"/>
</dbReference>
<dbReference type="SUPFAM" id="SSF81301">
    <property type="entry name" value="Nucleotidyltransferase"/>
    <property type="match status" value="1"/>
</dbReference>
<dbReference type="OrthoDB" id="273917at2759"/>
<evidence type="ECO:0000256" key="5">
    <source>
        <dbReference type="ARBA" id="ARBA00022723"/>
    </source>
</evidence>
<comment type="similarity">
    <text evidence="2">Belongs to the DNA polymerase type-B-like family.</text>
</comment>
<dbReference type="GO" id="GO:0043634">
    <property type="term" value="P:polyadenylation-dependent ncRNA catabolic process"/>
    <property type="evidence" value="ECO:0007669"/>
    <property type="project" value="TreeGrafter"/>
</dbReference>
<evidence type="ECO:0000256" key="4">
    <source>
        <dbReference type="ARBA" id="ARBA00022679"/>
    </source>
</evidence>
<proteinExistence type="inferred from homology"/>
<evidence type="ECO:0000256" key="2">
    <source>
        <dbReference type="ARBA" id="ARBA00008593"/>
    </source>
</evidence>
<dbReference type="CDD" id="cd05402">
    <property type="entry name" value="NT_PAP_TUTase"/>
    <property type="match status" value="1"/>
</dbReference>
<evidence type="ECO:0000259" key="9">
    <source>
        <dbReference type="Pfam" id="PF22600"/>
    </source>
</evidence>
<dbReference type="SUPFAM" id="SSF81631">
    <property type="entry name" value="PAP/OAS1 substrate-binding domain"/>
    <property type="match status" value="1"/>
</dbReference>
<accession>A0A8H7QLN7</accession>
<sequence length="508" mass="57840">MDTDGVFVDRGLSVGVDVAFVIQAQSLHFTSGDFYANSSSIKMGRSKRKHQANNESKRGHYKRDRDYVDYSDIIANDMYEDDHISIASSSEGEYVSSDSASDSISNKEEDFISLGTEVVDERSRQQRRFEERADLKRKRKEDEDTSWESDVCYPWMELMGNNRLKQPVSASRLLQREVSCLLQYLEPTKIEIRLREYLVHRIRSVIQEKWPGSKVDVFGSFSTQLYLPNSDIDLVVRIPPSTKVRLRRIASCLEQEDICRDPQVIESASVPVIKFEDIMTKLKVDIILDSTSGIDSATAIQGMLKKYPGLRPLSLIVKYLLMLRNQNEVFTGGLGGYAVVCLVMHPKVASGQIDPMQNLGVLLLDFFQLYGLNFNLDYVGINVKGTGSYYDKSHVVCRNGRAVFSITDPQDSHNDIGMKSYNSGSIIRSFKYAYLAMTRKAFQLQEELKSNNYTQLDRGTLESPKRASILGSFLHISADFMKQRELMNTVYEEKRWDDQAAASSFNFE</sequence>
<dbReference type="InterPro" id="IPR045862">
    <property type="entry name" value="Trf4-like"/>
</dbReference>
<evidence type="ECO:0000256" key="3">
    <source>
        <dbReference type="ARBA" id="ARBA00012388"/>
    </source>
</evidence>
<protein>
    <recommendedName>
        <fullName evidence="3">polynucleotide adenylyltransferase</fullName>
        <ecNumber evidence="3">2.7.7.19</ecNumber>
    </recommendedName>
</protein>
<dbReference type="AlphaFoldDB" id="A0A8H7QLN7"/>
<dbReference type="FunFam" id="3.30.460.10:FF:000006">
    <property type="entry name" value="non-canonical poly(A) RNA polymerase PAPD5"/>
    <property type="match status" value="1"/>
</dbReference>
<keyword evidence="5" id="KW-0479">Metal-binding</keyword>
<feature type="region of interest" description="Disordered" evidence="7">
    <location>
        <begin position="42"/>
        <end position="61"/>
    </location>
</feature>
<dbReference type="GO" id="GO:0010605">
    <property type="term" value="P:negative regulation of macromolecule metabolic process"/>
    <property type="evidence" value="ECO:0007669"/>
    <property type="project" value="UniProtKB-ARBA"/>
</dbReference>
<dbReference type="GO" id="GO:0003729">
    <property type="term" value="F:mRNA binding"/>
    <property type="evidence" value="ECO:0007669"/>
    <property type="project" value="TreeGrafter"/>
</dbReference>
<keyword evidence="11" id="KW-1185">Reference proteome</keyword>